<organism evidence="2 3">
    <name type="scientific">Grimontia sedimenti</name>
    <dbReference type="NCBI Taxonomy" id="2711294"/>
    <lineage>
        <taxon>Bacteria</taxon>
        <taxon>Pseudomonadati</taxon>
        <taxon>Pseudomonadota</taxon>
        <taxon>Gammaproteobacteria</taxon>
        <taxon>Vibrionales</taxon>
        <taxon>Vibrionaceae</taxon>
        <taxon>Grimontia</taxon>
    </lineage>
</organism>
<sequence>MGDGMERIKMTSNIDAQDALKVLICEGIQMLEYVARHGELSIDPKIAAGVYRAKERIESKQWKVEDEILLLQCYDQLAKQIYPVTLESLKAVKPPIKRGKWISPSAAKVINWYRRYTVITLLILLVVQMYSLFGHTLTEALYKESELTSKPMIEWSPETKANYRLLAHWNSVWLFGGQFASDDESADSQMVNLSAQLIAAESVLQMLQNYVLPLFYGLLGAFIFVLRSLLNQVRTLTYTSSREVGYRLRLTLGCLAGMITGWLMKPDMGEMALSPMAVAFLSGYSIEVLFTLLDRLIDQVRQNQPSPVAKSRMPD</sequence>
<feature type="transmembrane region" description="Helical" evidence="1">
    <location>
        <begin position="116"/>
        <end position="133"/>
    </location>
</feature>
<name>A0A6M1RF53_9GAMM</name>
<protein>
    <submittedName>
        <fullName evidence="2">Uncharacterized protein</fullName>
    </submittedName>
</protein>
<keyword evidence="1" id="KW-1133">Transmembrane helix</keyword>
<feature type="transmembrane region" description="Helical" evidence="1">
    <location>
        <begin position="246"/>
        <end position="264"/>
    </location>
</feature>
<proteinExistence type="predicted"/>
<comment type="caution">
    <text evidence="2">The sequence shown here is derived from an EMBL/GenBank/DDBJ whole genome shotgun (WGS) entry which is preliminary data.</text>
</comment>
<accession>A0A6M1RF53</accession>
<evidence type="ECO:0000313" key="3">
    <source>
        <dbReference type="Proteomes" id="UP000473008"/>
    </source>
</evidence>
<evidence type="ECO:0000256" key="1">
    <source>
        <dbReference type="SAM" id="Phobius"/>
    </source>
</evidence>
<dbReference type="AlphaFoldDB" id="A0A6M1RF53"/>
<gene>
    <name evidence="2" type="ORF">G5S52_00685</name>
</gene>
<keyword evidence="3" id="KW-1185">Reference proteome</keyword>
<keyword evidence="1" id="KW-0812">Transmembrane</keyword>
<keyword evidence="1" id="KW-0472">Membrane</keyword>
<reference evidence="2 3" key="1">
    <citation type="submission" date="2020-02" db="EMBL/GenBank/DDBJ databases">
        <title>The draft genome of Grimontia sedimenta sp. nov., isolated from benthic sediments near coral reefs south of Kuwait.</title>
        <authorList>
            <person name="Mahmoud H.M."/>
            <person name="Jose L."/>
            <person name="Eapen S."/>
        </authorList>
    </citation>
    <scope>NUCLEOTIDE SEQUENCE [LARGE SCALE GENOMIC DNA]</scope>
    <source>
        <strain evidence="2 3">S25</strain>
    </source>
</reference>
<dbReference type="EMBL" id="JAALDL010000001">
    <property type="protein sequence ID" value="NGN96219.1"/>
    <property type="molecule type" value="Genomic_DNA"/>
</dbReference>
<dbReference type="Proteomes" id="UP000473008">
    <property type="component" value="Unassembled WGS sequence"/>
</dbReference>
<feature type="transmembrane region" description="Helical" evidence="1">
    <location>
        <begin position="276"/>
        <end position="293"/>
    </location>
</feature>
<evidence type="ECO:0000313" key="2">
    <source>
        <dbReference type="EMBL" id="NGN96219.1"/>
    </source>
</evidence>
<feature type="transmembrane region" description="Helical" evidence="1">
    <location>
        <begin position="210"/>
        <end position="230"/>
    </location>
</feature>